<dbReference type="PROSITE" id="PS50850">
    <property type="entry name" value="MFS"/>
    <property type="match status" value="1"/>
</dbReference>
<evidence type="ECO:0000256" key="5">
    <source>
        <dbReference type="ARBA" id="ARBA00022989"/>
    </source>
</evidence>
<keyword evidence="5 8" id="KW-1133">Transmembrane helix</keyword>
<dbReference type="PANTHER" id="PTHR42718:SF46">
    <property type="entry name" value="BLR6921 PROTEIN"/>
    <property type="match status" value="1"/>
</dbReference>
<keyword evidence="7" id="KW-0046">Antibiotic resistance</keyword>
<geneLocation type="plasmid" evidence="10 11">
    <name>unnamed1</name>
</geneLocation>
<keyword evidence="2" id="KW-0813">Transport</keyword>
<keyword evidence="4 8" id="KW-0812">Transmembrane</keyword>
<dbReference type="InterPro" id="IPR036259">
    <property type="entry name" value="MFS_trans_sf"/>
</dbReference>
<proteinExistence type="predicted"/>
<feature type="transmembrane region" description="Helical" evidence="8">
    <location>
        <begin position="460"/>
        <end position="479"/>
    </location>
</feature>
<dbReference type="EMBL" id="CP120998">
    <property type="protein sequence ID" value="WLQ38553.1"/>
    <property type="molecule type" value="Genomic_DNA"/>
</dbReference>
<feature type="transmembrane region" description="Helical" evidence="8">
    <location>
        <begin position="345"/>
        <end position="364"/>
    </location>
</feature>
<comment type="subcellular location">
    <subcellularLocation>
        <location evidence="1">Cell membrane</location>
        <topology evidence="1">Multi-pass membrane protein</topology>
    </subcellularLocation>
</comment>
<evidence type="ECO:0000256" key="7">
    <source>
        <dbReference type="ARBA" id="ARBA00023251"/>
    </source>
</evidence>
<feature type="transmembrane region" description="Helical" evidence="8">
    <location>
        <begin position="61"/>
        <end position="78"/>
    </location>
</feature>
<dbReference type="Proteomes" id="UP001239522">
    <property type="component" value="Plasmid unnamed1"/>
</dbReference>
<dbReference type="Gene3D" id="1.20.1720.10">
    <property type="entry name" value="Multidrug resistance protein D"/>
    <property type="match status" value="1"/>
</dbReference>
<evidence type="ECO:0000313" key="10">
    <source>
        <dbReference type="EMBL" id="WLQ38553.1"/>
    </source>
</evidence>
<organism evidence="10 11">
    <name type="scientific">Streptomyces castrisilvae</name>
    <dbReference type="NCBI Taxonomy" id="3033811"/>
    <lineage>
        <taxon>Bacteria</taxon>
        <taxon>Bacillati</taxon>
        <taxon>Actinomycetota</taxon>
        <taxon>Actinomycetes</taxon>
        <taxon>Kitasatosporales</taxon>
        <taxon>Streptomycetaceae</taxon>
        <taxon>Streptomyces</taxon>
    </lineage>
</organism>
<feature type="transmembrane region" description="Helical" evidence="8">
    <location>
        <begin position="370"/>
        <end position="389"/>
    </location>
</feature>
<feature type="transmembrane region" description="Helical" evidence="8">
    <location>
        <begin position="90"/>
        <end position="113"/>
    </location>
</feature>
<dbReference type="CDD" id="cd17321">
    <property type="entry name" value="MFS_MMR_MDR_like"/>
    <property type="match status" value="1"/>
</dbReference>
<feature type="transmembrane region" description="Helical" evidence="8">
    <location>
        <begin position="418"/>
        <end position="440"/>
    </location>
</feature>
<dbReference type="PANTHER" id="PTHR42718">
    <property type="entry name" value="MAJOR FACILITATOR SUPERFAMILY MULTIDRUG TRANSPORTER MFSC"/>
    <property type="match status" value="1"/>
</dbReference>
<feature type="transmembrane region" description="Helical" evidence="8">
    <location>
        <begin position="150"/>
        <end position="171"/>
    </location>
</feature>
<sequence length="499" mass="51761">MAEEHITAPRESGAATPDARRWQALVYIALAQLMVSVDSTIVNIALPSAQRALDISDSNRQWVITAYMLAFGGLLLLGGRISDTIGRKRAFLIGVIGFGVASAIGGLAVNSGMLLTARALQGAFGALLAPAGLSLLAVTFAEPKERAKAFGVFSAIAGSGSAVGLILGGVLTEYLNWRWSLFVNIAFAVVVVAGAVSVVRDEGSRPPREKLDIAGTLLSVAGIVALVYGFTLADSEGWTATPTLALFVACVVLLTLFVVVEKRSSAPLLPLRIVTERNRAGVFASQALAVITMFGLLLFLTYYFQEIRGYGALASGVAFLPMVAGMLIGAGQIASRMMPKTAPRWIMGPGFLVAALGMLILTQLDVDSSYPLLVLPGQLLFGIGLGMAFTPAMSLATHGVEDHETGVASAMINASQQLGGSIGTALLNTIAASTAAAYLASHSGGSGIANQAAVHGYAVAVWWTVGILLLAGALIMLTNNLPKPRQDEKAAEDIAPVAV</sequence>
<feature type="transmembrane region" description="Helical" evidence="8">
    <location>
        <begin position="310"/>
        <end position="333"/>
    </location>
</feature>
<evidence type="ECO:0000256" key="6">
    <source>
        <dbReference type="ARBA" id="ARBA00023136"/>
    </source>
</evidence>
<feature type="transmembrane region" description="Helical" evidence="8">
    <location>
        <begin position="177"/>
        <end position="199"/>
    </location>
</feature>
<feature type="transmembrane region" description="Helical" evidence="8">
    <location>
        <begin position="243"/>
        <end position="260"/>
    </location>
</feature>
<evidence type="ECO:0000256" key="1">
    <source>
        <dbReference type="ARBA" id="ARBA00004651"/>
    </source>
</evidence>
<keyword evidence="11" id="KW-1185">Reference proteome</keyword>
<feature type="domain" description="Major facilitator superfamily (MFS) profile" evidence="9">
    <location>
        <begin position="24"/>
        <end position="484"/>
    </location>
</feature>
<evidence type="ECO:0000259" key="9">
    <source>
        <dbReference type="PROSITE" id="PS50850"/>
    </source>
</evidence>
<feature type="transmembrane region" description="Helical" evidence="8">
    <location>
        <begin position="281"/>
        <end position="304"/>
    </location>
</feature>
<dbReference type="SUPFAM" id="SSF103473">
    <property type="entry name" value="MFS general substrate transporter"/>
    <property type="match status" value="2"/>
</dbReference>
<accession>A0ABY9HVE4</accession>
<dbReference type="Pfam" id="PF07690">
    <property type="entry name" value="MFS_1"/>
    <property type="match status" value="1"/>
</dbReference>
<evidence type="ECO:0000256" key="8">
    <source>
        <dbReference type="SAM" id="Phobius"/>
    </source>
</evidence>
<evidence type="ECO:0000256" key="2">
    <source>
        <dbReference type="ARBA" id="ARBA00022448"/>
    </source>
</evidence>
<dbReference type="RefSeq" id="WP_306061681.1">
    <property type="nucleotide sequence ID" value="NZ_CP120998.1"/>
</dbReference>
<evidence type="ECO:0000256" key="4">
    <source>
        <dbReference type="ARBA" id="ARBA00022692"/>
    </source>
</evidence>
<protein>
    <submittedName>
        <fullName evidence="10">MFS transporter</fullName>
    </submittedName>
</protein>
<evidence type="ECO:0000256" key="3">
    <source>
        <dbReference type="ARBA" id="ARBA00022475"/>
    </source>
</evidence>
<dbReference type="InterPro" id="IPR011701">
    <property type="entry name" value="MFS"/>
</dbReference>
<dbReference type="Gene3D" id="1.20.1250.20">
    <property type="entry name" value="MFS general substrate transporter like domains"/>
    <property type="match status" value="1"/>
</dbReference>
<dbReference type="NCBIfam" id="TIGR00711">
    <property type="entry name" value="efflux_EmrB"/>
    <property type="match status" value="1"/>
</dbReference>
<name>A0ABY9HVE4_9ACTN</name>
<feature type="transmembrane region" description="Helical" evidence="8">
    <location>
        <begin position="119"/>
        <end position="138"/>
    </location>
</feature>
<dbReference type="InterPro" id="IPR004638">
    <property type="entry name" value="EmrB-like"/>
</dbReference>
<keyword evidence="6 8" id="KW-0472">Membrane</keyword>
<keyword evidence="3" id="KW-1003">Cell membrane</keyword>
<feature type="transmembrane region" description="Helical" evidence="8">
    <location>
        <begin position="211"/>
        <end position="231"/>
    </location>
</feature>
<dbReference type="InterPro" id="IPR020846">
    <property type="entry name" value="MFS_dom"/>
</dbReference>
<gene>
    <name evidence="10" type="ORF">P8A18_34110</name>
</gene>
<evidence type="ECO:0000313" key="11">
    <source>
        <dbReference type="Proteomes" id="UP001239522"/>
    </source>
</evidence>
<keyword evidence="10" id="KW-0614">Plasmid</keyword>
<feature type="transmembrane region" description="Helical" evidence="8">
    <location>
        <begin position="24"/>
        <end position="46"/>
    </location>
</feature>
<reference evidence="10 11" key="1">
    <citation type="submission" date="2023-03" db="EMBL/GenBank/DDBJ databases">
        <title>Isolation and description of six Streptomyces strains from soil environments, able to metabolize different microbial glucans.</title>
        <authorList>
            <person name="Widen T."/>
            <person name="Larsbrink J."/>
        </authorList>
    </citation>
    <scope>NUCLEOTIDE SEQUENCE [LARGE SCALE GENOMIC DNA]</scope>
    <source>
        <strain evidence="10 11">Mut1</strain>
        <plasmid evidence="10 11">unnamed1</plasmid>
    </source>
</reference>